<dbReference type="RefSeq" id="WP_322188010.1">
    <property type="nucleotide sequence ID" value="NZ_JAXLPB010000005.1"/>
</dbReference>
<proteinExistence type="predicted"/>
<name>A0ABU5I5D9_9HYPH</name>
<organism evidence="2 3">
    <name type="scientific">Fulvimarina uroteuthidis</name>
    <dbReference type="NCBI Taxonomy" id="3098149"/>
    <lineage>
        <taxon>Bacteria</taxon>
        <taxon>Pseudomonadati</taxon>
        <taxon>Pseudomonadota</taxon>
        <taxon>Alphaproteobacteria</taxon>
        <taxon>Hyphomicrobiales</taxon>
        <taxon>Aurantimonadaceae</taxon>
        <taxon>Fulvimarina</taxon>
    </lineage>
</organism>
<protein>
    <submittedName>
        <fullName evidence="2">Uncharacterized protein</fullName>
    </submittedName>
</protein>
<comment type="caution">
    <text evidence="2">The sequence shown here is derived from an EMBL/GenBank/DDBJ whole genome shotgun (WGS) entry which is preliminary data.</text>
</comment>
<evidence type="ECO:0000256" key="1">
    <source>
        <dbReference type="SAM" id="MobiDB-lite"/>
    </source>
</evidence>
<reference evidence="2 3" key="1">
    <citation type="submission" date="2023-12" db="EMBL/GenBank/DDBJ databases">
        <title>Description of Novel Strain Fulvimarina sp. 2208YS6-2-32 isolated from Uroteuthis (Photololigo) edulis.</title>
        <authorList>
            <person name="Park J.-S."/>
        </authorList>
    </citation>
    <scope>NUCLEOTIDE SEQUENCE [LARGE SCALE GENOMIC DNA]</scope>
    <source>
        <strain evidence="2 3">2208YS6-2-32</strain>
    </source>
</reference>
<feature type="compositionally biased region" description="Basic and acidic residues" evidence="1">
    <location>
        <begin position="14"/>
        <end position="49"/>
    </location>
</feature>
<keyword evidence="3" id="KW-1185">Reference proteome</keyword>
<evidence type="ECO:0000313" key="3">
    <source>
        <dbReference type="Proteomes" id="UP001294412"/>
    </source>
</evidence>
<feature type="compositionally biased region" description="Basic and acidic residues" evidence="1">
    <location>
        <begin position="81"/>
        <end position="91"/>
    </location>
</feature>
<dbReference type="Proteomes" id="UP001294412">
    <property type="component" value="Unassembled WGS sequence"/>
</dbReference>
<evidence type="ECO:0000313" key="2">
    <source>
        <dbReference type="EMBL" id="MDY8110426.1"/>
    </source>
</evidence>
<dbReference type="EMBL" id="JAXLPB010000005">
    <property type="protein sequence ID" value="MDY8110426.1"/>
    <property type="molecule type" value="Genomic_DNA"/>
</dbReference>
<accession>A0ABU5I5D9</accession>
<gene>
    <name evidence="2" type="ORF">U0C82_14890</name>
</gene>
<feature type="region of interest" description="Disordered" evidence="1">
    <location>
        <begin position="1"/>
        <end position="104"/>
    </location>
</feature>
<sequence>MADLSTEPKMMRSQQDKDTRADIAEDETRNKTPRKDADAESGRDRELSKTGRANYETEQMDAIFEENKAGATPAAPGSENRTAEETARKGEAGLASKGRSRLGD</sequence>